<dbReference type="EMBL" id="CAKLBY020000036">
    <property type="protein sequence ID" value="CAK7910823.1"/>
    <property type="molecule type" value="Genomic_DNA"/>
</dbReference>
<sequence length="102" mass="11352">MAHPRASWEREQRVFSFQSTCYIKTISYAMKTALESALVVQLFGEDSDVYIGADEDYDCEAIDVSCGSDMDLSVQSISMDKASVQVISTSQRHLMISTPSQL</sequence>
<evidence type="ECO:0000313" key="2">
    <source>
        <dbReference type="Proteomes" id="UP001162060"/>
    </source>
</evidence>
<comment type="caution">
    <text evidence="1">The sequence shown here is derived from an EMBL/GenBank/DDBJ whole genome shotgun (WGS) entry which is preliminary data.</text>
</comment>
<proteinExistence type="predicted"/>
<evidence type="ECO:0000313" key="1">
    <source>
        <dbReference type="EMBL" id="CAK7910823.1"/>
    </source>
</evidence>
<dbReference type="AlphaFoldDB" id="A0AAV1T9D7"/>
<organism evidence="1 2">
    <name type="scientific">Peronospora matthiolae</name>
    <dbReference type="NCBI Taxonomy" id="2874970"/>
    <lineage>
        <taxon>Eukaryota</taxon>
        <taxon>Sar</taxon>
        <taxon>Stramenopiles</taxon>
        <taxon>Oomycota</taxon>
        <taxon>Peronosporomycetes</taxon>
        <taxon>Peronosporales</taxon>
        <taxon>Peronosporaceae</taxon>
        <taxon>Peronospora</taxon>
    </lineage>
</organism>
<name>A0AAV1T9D7_9STRA</name>
<accession>A0AAV1T9D7</accession>
<reference evidence="1" key="1">
    <citation type="submission" date="2024-01" db="EMBL/GenBank/DDBJ databases">
        <authorList>
            <person name="Webb A."/>
        </authorList>
    </citation>
    <scope>NUCLEOTIDE SEQUENCE</scope>
    <source>
        <strain evidence="1">Pm1</strain>
    </source>
</reference>
<gene>
    <name evidence="1" type="ORF">PM001_LOCUS4236</name>
</gene>
<protein>
    <submittedName>
        <fullName evidence="1">Uncharacterized protein</fullName>
    </submittedName>
</protein>
<dbReference type="Proteomes" id="UP001162060">
    <property type="component" value="Unassembled WGS sequence"/>
</dbReference>